<evidence type="ECO:0000313" key="1">
    <source>
        <dbReference type="EMBL" id="MBC3884066.1"/>
    </source>
</evidence>
<dbReference type="RefSeq" id="WP_186861684.1">
    <property type="nucleotide sequence ID" value="NZ_JACOGC010000001.1"/>
</dbReference>
<name>A0ABR6YJI4_9BURK</name>
<proteinExistence type="predicted"/>
<reference evidence="1 2" key="1">
    <citation type="submission" date="2020-08" db="EMBL/GenBank/DDBJ databases">
        <title>Novel species isolated from subtropical streams in China.</title>
        <authorList>
            <person name="Lu H."/>
        </authorList>
    </citation>
    <scope>NUCLEOTIDE SEQUENCE [LARGE SCALE GENOMIC DNA]</scope>
    <source>
        <strain evidence="1 2">FT31W</strain>
    </source>
</reference>
<keyword evidence="2" id="KW-1185">Reference proteome</keyword>
<organism evidence="1 2">
    <name type="scientific">Undibacterium griseum</name>
    <dbReference type="NCBI Taxonomy" id="2762295"/>
    <lineage>
        <taxon>Bacteria</taxon>
        <taxon>Pseudomonadati</taxon>
        <taxon>Pseudomonadota</taxon>
        <taxon>Betaproteobacteria</taxon>
        <taxon>Burkholderiales</taxon>
        <taxon>Oxalobacteraceae</taxon>
        <taxon>Undibacterium</taxon>
    </lineage>
</organism>
<dbReference type="InterPro" id="IPR047700">
    <property type="entry name" value="NrtS-like"/>
</dbReference>
<dbReference type="NCBIfam" id="NF038050">
    <property type="entry name" value="NrtS"/>
    <property type="match status" value="1"/>
</dbReference>
<dbReference type="EMBL" id="JACOGC010000001">
    <property type="protein sequence ID" value="MBC3884066.1"/>
    <property type="molecule type" value="Genomic_DNA"/>
</dbReference>
<accession>A0ABR6YJI4</accession>
<protein>
    <submittedName>
        <fullName evidence="1">Nitrate/nitrite transporter NrtS</fullName>
    </submittedName>
</protein>
<comment type="caution">
    <text evidence="1">The sequence shown here is derived from an EMBL/GenBank/DDBJ whole genome shotgun (WGS) entry which is preliminary data.</text>
</comment>
<evidence type="ECO:0000313" key="2">
    <source>
        <dbReference type="Proteomes" id="UP000613113"/>
    </source>
</evidence>
<gene>
    <name evidence="1" type="primary">nrtS</name>
    <name evidence="1" type="ORF">H8K27_02865</name>
</gene>
<dbReference type="Proteomes" id="UP000613113">
    <property type="component" value="Unassembled WGS sequence"/>
</dbReference>
<sequence length="74" mass="8041">MKDFLQLACSAGIARSALRVALVVGTALNVINQGGDILVGDNIAWFHLLLNYLVPYCVASYSAARNQIMRSEDE</sequence>